<evidence type="ECO:0000313" key="16">
    <source>
        <dbReference type="Proteomes" id="UP000190409"/>
    </source>
</evidence>
<dbReference type="GO" id="GO:0005524">
    <property type="term" value="F:ATP binding"/>
    <property type="evidence" value="ECO:0007669"/>
    <property type="project" value="UniProtKB-KW"/>
</dbReference>
<evidence type="ECO:0000256" key="5">
    <source>
        <dbReference type="ARBA" id="ARBA00022741"/>
    </source>
</evidence>
<dbReference type="PANTHER" id="PTHR20858:SF19">
    <property type="entry name" value="PYRIDOXINE KINASE"/>
    <property type="match status" value="1"/>
</dbReference>
<evidence type="ECO:0000256" key="9">
    <source>
        <dbReference type="ARBA" id="ARBA00042307"/>
    </source>
</evidence>
<evidence type="ECO:0000313" key="15">
    <source>
        <dbReference type="EMBL" id="OOL81323.1"/>
    </source>
</evidence>
<evidence type="ECO:0000256" key="6">
    <source>
        <dbReference type="ARBA" id="ARBA00022777"/>
    </source>
</evidence>
<reference evidence="15 16" key="1">
    <citation type="submission" date="2017-01" db="EMBL/GenBank/DDBJ databases">
        <title>Complete Genome Sequence of Dolosigranulum pigrum isolated from a Patient with interstitial lung disease.</title>
        <authorList>
            <person name="Mukhopadhyay R."/>
            <person name="Joaquin J."/>
            <person name="Hogue R."/>
            <person name="Fitzgerald S."/>
            <person name="Jospin G."/>
            <person name="Eisen J.A."/>
            <person name="Chaturvedi V."/>
        </authorList>
    </citation>
    <scope>NUCLEOTIDE SEQUENCE [LARGE SCALE GENOMIC DNA]</scope>
    <source>
        <strain evidence="15 16">15S00348</strain>
    </source>
</reference>
<evidence type="ECO:0000256" key="12">
    <source>
        <dbReference type="ARBA" id="ARBA00042531"/>
    </source>
</evidence>
<dbReference type="Pfam" id="PF08543">
    <property type="entry name" value="Phos_pyr_kin"/>
    <property type="match status" value="1"/>
</dbReference>
<dbReference type="GO" id="GO:0008902">
    <property type="term" value="F:hydroxymethylpyrimidine kinase activity"/>
    <property type="evidence" value="ECO:0007669"/>
    <property type="project" value="TreeGrafter"/>
</dbReference>
<dbReference type="SUPFAM" id="SSF53613">
    <property type="entry name" value="Ribokinase-like"/>
    <property type="match status" value="1"/>
</dbReference>
<dbReference type="GO" id="GO:0046872">
    <property type="term" value="F:metal ion binding"/>
    <property type="evidence" value="ECO:0007669"/>
    <property type="project" value="UniProtKB-KW"/>
</dbReference>
<dbReference type="AlphaFoldDB" id="A0A1S8KNU3"/>
<keyword evidence="8" id="KW-0460">Magnesium</keyword>
<dbReference type="Gene3D" id="3.40.1190.20">
    <property type="match status" value="1"/>
</dbReference>
<dbReference type="FunFam" id="3.40.1190.20:FF:000003">
    <property type="entry name" value="Phosphomethylpyrimidine kinase ThiD"/>
    <property type="match status" value="1"/>
</dbReference>
<organism evidence="15 16">
    <name type="scientific">Dolosigranulum pigrum</name>
    <dbReference type="NCBI Taxonomy" id="29394"/>
    <lineage>
        <taxon>Bacteria</taxon>
        <taxon>Bacillati</taxon>
        <taxon>Bacillota</taxon>
        <taxon>Bacilli</taxon>
        <taxon>Lactobacillales</taxon>
        <taxon>Carnobacteriaceae</taxon>
        <taxon>Dolosigranulum</taxon>
    </lineage>
</organism>
<gene>
    <name evidence="15" type="ORF">BWX42_05905</name>
</gene>
<dbReference type="NCBIfam" id="TIGR00097">
    <property type="entry name" value="HMP-P_kinase"/>
    <property type="match status" value="1"/>
</dbReference>
<comment type="similarity">
    <text evidence="1">Belongs to the ThiD family.</text>
</comment>
<dbReference type="InterPro" id="IPR029056">
    <property type="entry name" value="Ribokinase-like"/>
</dbReference>
<evidence type="ECO:0000256" key="10">
    <source>
        <dbReference type="ARBA" id="ARBA00042348"/>
    </source>
</evidence>
<dbReference type="GO" id="GO:0009228">
    <property type="term" value="P:thiamine biosynthetic process"/>
    <property type="evidence" value="ECO:0007669"/>
    <property type="project" value="InterPro"/>
</dbReference>
<keyword evidence="3" id="KW-0808">Transferase</keyword>
<protein>
    <recommendedName>
        <fullName evidence="2">pyridoxal kinase</fullName>
        <ecNumber evidence="2">2.7.1.35</ecNumber>
    </recommendedName>
    <alternativeName>
        <fullName evidence="10">PN/PL/PM kinase</fullName>
    </alternativeName>
    <alternativeName>
        <fullName evidence="11">Pyridoxal kinase</fullName>
    </alternativeName>
    <alternativeName>
        <fullName evidence="9">Pyridoxamine kinase</fullName>
    </alternativeName>
    <alternativeName>
        <fullName evidence="12">Vitamin B6 kinase</fullName>
    </alternativeName>
</protein>
<dbReference type="EC" id="2.7.1.35" evidence="2"/>
<dbReference type="GO" id="GO:0008972">
    <property type="term" value="F:phosphomethylpyrimidine kinase activity"/>
    <property type="evidence" value="ECO:0007669"/>
    <property type="project" value="InterPro"/>
</dbReference>
<feature type="domain" description="Pyridoxamine kinase/Phosphomethylpyrimidine kinase" evidence="14">
    <location>
        <begin position="17"/>
        <end position="264"/>
    </location>
</feature>
<keyword evidence="6 15" id="KW-0418">Kinase</keyword>
<dbReference type="EMBL" id="MUYF01000003">
    <property type="protein sequence ID" value="OOL81323.1"/>
    <property type="molecule type" value="Genomic_DNA"/>
</dbReference>
<sequence length="274" mass="29365">MIMVNKPNVTLTIAGNDASGGAGIGADLKTFAEYGTFGIATLTVIASMDPDTWKHSVSPIDVAVVQEQLDTALSVDKGIDAFKTGMLPTFEQIELIESYIKEHQLTNFVLDPVMVCKGDDEVLNPELAKGLRDRLTPLATVVTPNLFEAGQLADMPEPTTVDEMKEAAKRIVELGAQSVVIKGGRGITDEVAIDIFYDGQEFTILEAEKIKEASNHGAGCTFAAAVTAGLANGLSPKEAVIKAKDFTHAGIQYGFKYNRHVAPVFHSAKRLKAE</sequence>
<evidence type="ECO:0000256" key="11">
    <source>
        <dbReference type="ARBA" id="ARBA00042396"/>
    </source>
</evidence>
<accession>A0A1S8KNU3</accession>
<keyword evidence="4" id="KW-0479">Metal-binding</keyword>
<evidence type="ECO:0000256" key="3">
    <source>
        <dbReference type="ARBA" id="ARBA00022679"/>
    </source>
</evidence>
<dbReference type="Proteomes" id="UP000190409">
    <property type="component" value="Unassembled WGS sequence"/>
</dbReference>
<evidence type="ECO:0000256" key="4">
    <source>
        <dbReference type="ARBA" id="ARBA00022723"/>
    </source>
</evidence>
<dbReference type="CDD" id="cd01169">
    <property type="entry name" value="HMPP_kinase"/>
    <property type="match status" value="1"/>
</dbReference>
<name>A0A1S8KNU3_9LACT</name>
<dbReference type="GO" id="GO:0005829">
    <property type="term" value="C:cytosol"/>
    <property type="evidence" value="ECO:0007669"/>
    <property type="project" value="TreeGrafter"/>
</dbReference>
<comment type="catalytic activity">
    <reaction evidence="13">
        <text>pyridoxal + ATP = pyridoxal 5'-phosphate + ADP + H(+)</text>
        <dbReference type="Rhea" id="RHEA:10224"/>
        <dbReference type="ChEBI" id="CHEBI:15378"/>
        <dbReference type="ChEBI" id="CHEBI:17310"/>
        <dbReference type="ChEBI" id="CHEBI:30616"/>
        <dbReference type="ChEBI" id="CHEBI:456216"/>
        <dbReference type="ChEBI" id="CHEBI:597326"/>
        <dbReference type="EC" id="2.7.1.35"/>
    </reaction>
</comment>
<comment type="caution">
    <text evidence="15">The sequence shown here is derived from an EMBL/GenBank/DDBJ whole genome shotgun (WGS) entry which is preliminary data.</text>
</comment>
<evidence type="ECO:0000256" key="8">
    <source>
        <dbReference type="ARBA" id="ARBA00022842"/>
    </source>
</evidence>
<dbReference type="InterPro" id="IPR004399">
    <property type="entry name" value="HMP/HMP-P_kinase_dom"/>
</dbReference>
<keyword evidence="5" id="KW-0547">Nucleotide-binding</keyword>
<evidence type="ECO:0000259" key="14">
    <source>
        <dbReference type="Pfam" id="PF08543"/>
    </source>
</evidence>
<dbReference type="InterPro" id="IPR013749">
    <property type="entry name" value="PM/HMP-P_kinase-1"/>
</dbReference>
<dbReference type="GO" id="GO:0008478">
    <property type="term" value="F:pyridoxal kinase activity"/>
    <property type="evidence" value="ECO:0007669"/>
    <property type="project" value="UniProtKB-EC"/>
</dbReference>
<evidence type="ECO:0000256" key="1">
    <source>
        <dbReference type="ARBA" id="ARBA00009879"/>
    </source>
</evidence>
<evidence type="ECO:0000256" key="7">
    <source>
        <dbReference type="ARBA" id="ARBA00022840"/>
    </source>
</evidence>
<dbReference type="PANTHER" id="PTHR20858">
    <property type="entry name" value="PHOSPHOMETHYLPYRIMIDINE KINASE"/>
    <property type="match status" value="1"/>
</dbReference>
<evidence type="ECO:0000256" key="13">
    <source>
        <dbReference type="ARBA" id="ARBA00049293"/>
    </source>
</evidence>
<evidence type="ECO:0000256" key="2">
    <source>
        <dbReference type="ARBA" id="ARBA00012104"/>
    </source>
</evidence>
<keyword evidence="7" id="KW-0067">ATP-binding</keyword>
<proteinExistence type="inferred from homology"/>